<sequence length="316" mass="35338">MSGFSSIAPPSFNGDNYPVWVVKMRSFLKAMNLWESVESDADPTPLGSDPTLAQIKKYEEDKAKKHKALTYLGLMKYFLGMEIYQCSTGIFISQRRYALDVLKKFKMDQSKSVATPLVQNVKLIRNDGEKKCVASVYRSLVGSLLYLTTTRPYLMFSASLLSRFMNTPSQSHLGAAKRVLRYLKGTTDYGIWFKKKEEAKLEGYSDSDWAGCVDDSKSTSGYVFSFGSGVFCWNSRKQEVVAQSTAEAEYISAAATTNQAIWLRKILKDLGQEQSSTNPSLETKKGNKGHPKHSVNMYAICNLEDICMSLAKPLTS</sequence>
<dbReference type="CDD" id="cd09272">
    <property type="entry name" value="RNase_HI_RT_Ty1"/>
    <property type="match status" value="1"/>
</dbReference>
<dbReference type="InterPro" id="IPR025314">
    <property type="entry name" value="DUF4219"/>
</dbReference>
<dbReference type="EMBL" id="JAAGAX010000002">
    <property type="protein sequence ID" value="KAF2321527.1"/>
    <property type="molecule type" value="Genomic_DNA"/>
</dbReference>
<dbReference type="PANTHER" id="PTHR11439:SF502">
    <property type="entry name" value="SECRETED RXLR EFFECTOR PROTEIN 161-LIKE"/>
    <property type="match status" value="1"/>
</dbReference>
<dbReference type="Pfam" id="PF13961">
    <property type="entry name" value="DUF4219"/>
    <property type="match status" value="1"/>
</dbReference>
<feature type="domain" description="Reverse transcriptase Ty1/copia-type" evidence="1">
    <location>
        <begin position="54"/>
        <end position="118"/>
    </location>
</feature>
<proteinExistence type="predicted"/>
<evidence type="ECO:0008006" key="5">
    <source>
        <dbReference type="Google" id="ProtNLM"/>
    </source>
</evidence>
<dbReference type="PANTHER" id="PTHR11439">
    <property type="entry name" value="GAG-POL-RELATED RETROTRANSPOSON"/>
    <property type="match status" value="1"/>
</dbReference>
<comment type="caution">
    <text evidence="3">The sequence shown here is derived from an EMBL/GenBank/DDBJ whole genome shotgun (WGS) entry which is preliminary data.</text>
</comment>
<reference evidence="3 4" key="1">
    <citation type="journal article" date="2020" name="Mol. Plant">
        <title>The Chromosome-Based Rubber Tree Genome Provides New Insights into Spurge Genome Evolution and Rubber Biosynthesis.</title>
        <authorList>
            <person name="Liu J."/>
            <person name="Shi C."/>
            <person name="Shi C.C."/>
            <person name="Li W."/>
            <person name="Zhang Q.J."/>
            <person name="Zhang Y."/>
            <person name="Li K."/>
            <person name="Lu H.F."/>
            <person name="Shi C."/>
            <person name="Zhu S.T."/>
            <person name="Xiao Z.Y."/>
            <person name="Nan H."/>
            <person name="Yue Y."/>
            <person name="Zhu X.G."/>
            <person name="Wu Y."/>
            <person name="Hong X.N."/>
            <person name="Fan G.Y."/>
            <person name="Tong Y."/>
            <person name="Zhang D."/>
            <person name="Mao C.L."/>
            <person name="Liu Y.L."/>
            <person name="Hao S.J."/>
            <person name="Liu W.Q."/>
            <person name="Lv M.Q."/>
            <person name="Zhang H.B."/>
            <person name="Liu Y."/>
            <person name="Hu-Tang G.R."/>
            <person name="Wang J.P."/>
            <person name="Wang J.H."/>
            <person name="Sun Y.H."/>
            <person name="Ni S.B."/>
            <person name="Chen W.B."/>
            <person name="Zhang X.C."/>
            <person name="Jiao Y.N."/>
            <person name="Eichler E.E."/>
            <person name="Li G.H."/>
            <person name="Liu X."/>
            <person name="Gao L.Z."/>
        </authorList>
    </citation>
    <scope>NUCLEOTIDE SEQUENCE [LARGE SCALE GENOMIC DNA]</scope>
    <source>
        <strain evidence="4">cv. GT1</strain>
        <tissue evidence="3">Leaf</tissue>
    </source>
</reference>
<keyword evidence="4" id="KW-1185">Reference proteome</keyword>
<feature type="domain" description="DUF4219" evidence="2">
    <location>
        <begin position="12"/>
        <end position="38"/>
    </location>
</feature>
<accession>A0A6A6N810</accession>
<name>A0A6A6N810_HEVBR</name>
<dbReference type="Pfam" id="PF07727">
    <property type="entry name" value="RVT_2"/>
    <property type="match status" value="1"/>
</dbReference>
<evidence type="ECO:0000259" key="1">
    <source>
        <dbReference type="Pfam" id="PF07727"/>
    </source>
</evidence>
<dbReference type="Proteomes" id="UP000467840">
    <property type="component" value="Chromosome 11"/>
</dbReference>
<dbReference type="AlphaFoldDB" id="A0A6A6N810"/>
<evidence type="ECO:0000313" key="4">
    <source>
        <dbReference type="Proteomes" id="UP000467840"/>
    </source>
</evidence>
<protein>
    <recommendedName>
        <fullName evidence="5">DUF4219 domain-containing protein</fullName>
    </recommendedName>
</protein>
<organism evidence="3 4">
    <name type="scientific">Hevea brasiliensis</name>
    <name type="common">Para rubber tree</name>
    <name type="synonym">Siphonia brasiliensis</name>
    <dbReference type="NCBI Taxonomy" id="3981"/>
    <lineage>
        <taxon>Eukaryota</taxon>
        <taxon>Viridiplantae</taxon>
        <taxon>Streptophyta</taxon>
        <taxon>Embryophyta</taxon>
        <taxon>Tracheophyta</taxon>
        <taxon>Spermatophyta</taxon>
        <taxon>Magnoliopsida</taxon>
        <taxon>eudicotyledons</taxon>
        <taxon>Gunneridae</taxon>
        <taxon>Pentapetalae</taxon>
        <taxon>rosids</taxon>
        <taxon>fabids</taxon>
        <taxon>Malpighiales</taxon>
        <taxon>Euphorbiaceae</taxon>
        <taxon>Crotonoideae</taxon>
        <taxon>Micrandreae</taxon>
        <taxon>Hevea</taxon>
    </lineage>
</organism>
<dbReference type="InterPro" id="IPR013103">
    <property type="entry name" value="RVT_2"/>
</dbReference>
<evidence type="ECO:0000313" key="3">
    <source>
        <dbReference type="EMBL" id="KAF2321527.1"/>
    </source>
</evidence>
<gene>
    <name evidence="3" type="ORF">GH714_000311</name>
</gene>
<evidence type="ECO:0000259" key="2">
    <source>
        <dbReference type="Pfam" id="PF13961"/>
    </source>
</evidence>